<dbReference type="EMBL" id="CAADAN010000022">
    <property type="protein sequence ID" value="VFD36256.1"/>
    <property type="molecule type" value="Genomic_DNA"/>
</dbReference>
<reference evidence="1 2" key="1">
    <citation type="submission" date="2019-02" db="EMBL/GenBank/DDBJ databases">
        <authorList>
            <consortium name="Pathogen Informatics"/>
        </authorList>
    </citation>
    <scope>NUCLEOTIDE SEQUENCE [LARGE SCALE GENOMIC DNA]</scope>
    <source>
        <strain evidence="2">clo34</strain>
    </source>
</reference>
<accession>A0AB74QH88</accession>
<sequence length="458" mass="52104">MFSKILTWIREVLKKMTSEAGSNLVSDILISSEMIKNIELWSDMYQDSAYWVDNVNVFSMNLASSISSEIARLATIEMDSKITGSVRADFLNEQFKKVLKNIRIQLEYACAKGSIIFKPYVLNGNIEIDYIHSDSFFPTSFDASGKITGVVFVDQKIKNNKIFTRLESHNLLKEGCLISNKAYVSNNNNSLGREISLQDVEEWADIQEQITIKSDRLLVGYFKVPIANTVDTKSSLGVSVYSRATNLIRHADEQYSRLLWEFEGSELAINASEDLFTKDINGNAILPKGKERLYRKLEIDSLRTTETFFEPFSPSIRDVSLINGLNEQLRRIEFNCSLAYGTLSDPNNVDKTAEEIKASKQRSYAFVSDVQKELRNALEDLVYAMDALTTTYNLAPVGKYEQSFDFDDSLIVDNKAEQSIKLQEVASGILKPERYLMWRYGVTEEQAREMMPDDLMGE</sequence>
<protein>
    <submittedName>
        <fullName evidence="1">Bacteriophage portal protein, SPP1 Gp6-like protein</fullName>
    </submittedName>
</protein>
<dbReference type="AlphaFoldDB" id="A0AB74QH88"/>
<comment type="caution">
    <text evidence="1">The sequence shown here is derived from an EMBL/GenBank/DDBJ whole genome shotgun (WGS) entry which is preliminary data.</text>
</comment>
<dbReference type="Proteomes" id="UP000411588">
    <property type="component" value="Unassembled WGS sequence"/>
</dbReference>
<gene>
    <name evidence="1" type="ORF">SAMEA1402399_03914</name>
</gene>
<evidence type="ECO:0000313" key="1">
    <source>
        <dbReference type="EMBL" id="VFD36256.1"/>
    </source>
</evidence>
<organism evidence="1 2">
    <name type="scientific">Clostridioides difficile</name>
    <name type="common">Peptoclostridium difficile</name>
    <dbReference type="NCBI Taxonomy" id="1496"/>
    <lineage>
        <taxon>Bacteria</taxon>
        <taxon>Bacillati</taxon>
        <taxon>Bacillota</taxon>
        <taxon>Clostridia</taxon>
        <taxon>Peptostreptococcales</taxon>
        <taxon>Peptostreptococcaceae</taxon>
        <taxon>Clostridioides</taxon>
    </lineage>
</organism>
<dbReference type="RefSeq" id="WP_109277262.1">
    <property type="nucleotide sequence ID" value="NZ_CAADAN010000022.1"/>
</dbReference>
<name>A0AB74QH88_CLODI</name>
<evidence type="ECO:0000313" key="2">
    <source>
        <dbReference type="Proteomes" id="UP000411588"/>
    </source>
</evidence>
<proteinExistence type="predicted"/>